<dbReference type="EMBL" id="RPFW01000001">
    <property type="protein sequence ID" value="TVZ06793.1"/>
    <property type="molecule type" value="Genomic_DNA"/>
</dbReference>
<name>A0A6P2CB34_9ACTN</name>
<comment type="caution">
    <text evidence="1">The sequence shown here is derived from an EMBL/GenBank/DDBJ whole genome shotgun (WGS) entry which is preliminary data.</text>
</comment>
<sequence>MCKHQPPCPDPLAPDRMAARVEVSHPEQGWSMLCNGVVLFDDAGGLLPDGREVGPRQGASIPRQRARAVYVPSVWVLAAGARSLGIPHGAGNL</sequence>
<dbReference type="OrthoDB" id="3217111at2"/>
<dbReference type="InterPro" id="IPR046041">
    <property type="entry name" value="DUF5999"/>
</dbReference>
<gene>
    <name evidence="1" type="ORF">EAS64_05405</name>
</gene>
<dbReference type="Pfam" id="PF19462">
    <property type="entry name" value="DUF5999"/>
    <property type="match status" value="1"/>
</dbReference>
<keyword evidence="2" id="KW-1185">Reference proteome</keyword>
<dbReference type="AlphaFoldDB" id="A0A6P2CB34"/>
<organism evidence="1 2">
    <name type="scientific">Trebonia kvetii</name>
    <dbReference type="NCBI Taxonomy" id="2480626"/>
    <lineage>
        <taxon>Bacteria</taxon>
        <taxon>Bacillati</taxon>
        <taxon>Actinomycetota</taxon>
        <taxon>Actinomycetes</taxon>
        <taxon>Streptosporangiales</taxon>
        <taxon>Treboniaceae</taxon>
        <taxon>Trebonia</taxon>
    </lineage>
</organism>
<proteinExistence type="predicted"/>
<evidence type="ECO:0000313" key="2">
    <source>
        <dbReference type="Proteomes" id="UP000460272"/>
    </source>
</evidence>
<evidence type="ECO:0000313" key="1">
    <source>
        <dbReference type="EMBL" id="TVZ06793.1"/>
    </source>
</evidence>
<accession>A0A6P2CB34</accession>
<dbReference type="Proteomes" id="UP000460272">
    <property type="component" value="Unassembled WGS sequence"/>
</dbReference>
<reference evidence="1 2" key="1">
    <citation type="submission" date="2018-11" db="EMBL/GenBank/DDBJ databases">
        <title>Trebonia kvetii gen.nov., sp.nov., a novel acidophilic actinobacterium, and proposal of the new actinobacterial family Treboniaceae fam. nov.</title>
        <authorList>
            <person name="Rapoport D."/>
            <person name="Sagova-Mareckova M."/>
            <person name="Sedlacek I."/>
            <person name="Provaznik J."/>
            <person name="Kralova S."/>
            <person name="Pavlinic D."/>
            <person name="Benes V."/>
            <person name="Kopecky J."/>
        </authorList>
    </citation>
    <scope>NUCLEOTIDE SEQUENCE [LARGE SCALE GENOMIC DNA]</scope>
    <source>
        <strain evidence="1 2">15Tr583</strain>
    </source>
</reference>
<protein>
    <submittedName>
        <fullName evidence="1">Uncharacterized protein</fullName>
    </submittedName>
</protein>